<proteinExistence type="predicted"/>
<name>A0A8X6XHW3_9ARAC</name>
<feature type="compositionally biased region" description="Basic residues" evidence="1">
    <location>
        <begin position="111"/>
        <end position="134"/>
    </location>
</feature>
<comment type="caution">
    <text evidence="2">The sequence shown here is derived from an EMBL/GenBank/DDBJ whole genome shotgun (WGS) entry which is preliminary data.</text>
</comment>
<dbReference type="Proteomes" id="UP000886998">
    <property type="component" value="Unassembled WGS sequence"/>
</dbReference>
<feature type="region of interest" description="Disordered" evidence="1">
    <location>
        <begin position="1"/>
        <end position="201"/>
    </location>
</feature>
<protein>
    <submittedName>
        <fullName evidence="2">Uncharacterized protein</fullName>
    </submittedName>
</protein>
<reference evidence="2" key="1">
    <citation type="submission" date="2020-08" db="EMBL/GenBank/DDBJ databases">
        <title>Multicomponent nature underlies the extraordinary mechanical properties of spider dragline silk.</title>
        <authorList>
            <person name="Kono N."/>
            <person name="Nakamura H."/>
            <person name="Mori M."/>
            <person name="Yoshida Y."/>
            <person name="Ohtoshi R."/>
            <person name="Malay A.D."/>
            <person name="Moran D.A.P."/>
            <person name="Tomita M."/>
            <person name="Numata K."/>
            <person name="Arakawa K."/>
        </authorList>
    </citation>
    <scope>NUCLEOTIDE SEQUENCE</scope>
</reference>
<evidence type="ECO:0000256" key="1">
    <source>
        <dbReference type="SAM" id="MobiDB-lite"/>
    </source>
</evidence>
<sequence length="201" mass="21852">MDDISMDKASASIKENQTVGQIGRSRKLGIGIRETEKAKEKAPEDSCSTKTSTEEVHDDPQQGVTSKGLSMESNSNSEEQSDRKMLSRKAKMESMKSTKKLKSKTTEIKHSPSKRGRLSPVKSGKKIAKAKLMRGKSPVSRGQAKKTTAVTDKKLRSKKISKDAAAKKQKMKSPAKKKPVVGKGNAPKSGKVLKSKKISAK</sequence>
<feature type="compositionally biased region" description="Basic residues" evidence="1">
    <location>
        <begin position="191"/>
        <end position="201"/>
    </location>
</feature>
<keyword evidence="3" id="KW-1185">Reference proteome</keyword>
<feature type="compositionally biased region" description="Basic and acidic residues" evidence="1">
    <location>
        <begin position="80"/>
        <end position="96"/>
    </location>
</feature>
<organism evidence="2 3">
    <name type="scientific">Trichonephila inaurata madagascariensis</name>
    <dbReference type="NCBI Taxonomy" id="2747483"/>
    <lineage>
        <taxon>Eukaryota</taxon>
        <taxon>Metazoa</taxon>
        <taxon>Ecdysozoa</taxon>
        <taxon>Arthropoda</taxon>
        <taxon>Chelicerata</taxon>
        <taxon>Arachnida</taxon>
        <taxon>Araneae</taxon>
        <taxon>Araneomorphae</taxon>
        <taxon>Entelegynae</taxon>
        <taxon>Araneoidea</taxon>
        <taxon>Nephilidae</taxon>
        <taxon>Trichonephila</taxon>
        <taxon>Trichonephila inaurata</taxon>
    </lineage>
</organism>
<dbReference type="OrthoDB" id="10405347at2759"/>
<evidence type="ECO:0000313" key="2">
    <source>
        <dbReference type="EMBL" id="GFY54158.1"/>
    </source>
</evidence>
<accession>A0A8X6XHW3</accession>
<gene>
    <name evidence="2" type="ORF">TNIN_382901</name>
</gene>
<feature type="compositionally biased region" description="Basic residues" evidence="1">
    <location>
        <begin position="167"/>
        <end position="180"/>
    </location>
</feature>
<dbReference type="AlphaFoldDB" id="A0A8X6XHW3"/>
<dbReference type="EMBL" id="BMAV01009736">
    <property type="protein sequence ID" value="GFY54158.1"/>
    <property type="molecule type" value="Genomic_DNA"/>
</dbReference>
<evidence type="ECO:0000313" key="3">
    <source>
        <dbReference type="Proteomes" id="UP000886998"/>
    </source>
</evidence>
<feature type="compositionally biased region" description="Basic and acidic residues" evidence="1">
    <location>
        <begin position="33"/>
        <end position="44"/>
    </location>
</feature>